<accession>A0A0A9GB89</accession>
<proteinExistence type="predicted"/>
<reference evidence="1" key="1">
    <citation type="submission" date="2014-09" db="EMBL/GenBank/DDBJ databases">
        <authorList>
            <person name="Magalhaes I.L.F."/>
            <person name="Oliveira U."/>
            <person name="Santos F.R."/>
            <person name="Vidigal T.H.D.A."/>
            <person name="Brescovit A.D."/>
            <person name="Santos A.J."/>
        </authorList>
    </citation>
    <scope>NUCLEOTIDE SEQUENCE</scope>
    <source>
        <tissue evidence="1">Shoot tissue taken approximately 20 cm above the soil surface</tissue>
    </source>
</reference>
<evidence type="ECO:0000313" key="1">
    <source>
        <dbReference type="EMBL" id="JAE20699.1"/>
    </source>
</evidence>
<protein>
    <submittedName>
        <fullName evidence="1">Uncharacterized protein</fullName>
    </submittedName>
</protein>
<dbReference type="EMBL" id="GBRH01177197">
    <property type="protein sequence ID" value="JAE20699.1"/>
    <property type="molecule type" value="Transcribed_RNA"/>
</dbReference>
<name>A0A0A9GB89_ARUDO</name>
<dbReference type="AlphaFoldDB" id="A0A0A9GB89"/>
<reference evidence="1" key="2">
    <citation type="journal article" date="2015" name="Data Brief">
        <title>Shoot transcriptome of the giant reed, Arundo donax.</title>
        <authorList>
            <person name="Barrero R.A."/>
            <person name="Guerrero F.D."/>
            <person name="Moolhuijzen P."/>
            <person name="Goolsby J.A."/>
            <person name="Tidwell J."/>
            <person name="Bellgard S.E."/>
            <person name="Bellgard M.I."/>
        </authorList>
    </citation>
    <scope>NUCLEOTIDE SEQUENCE</scope>
    <source>
        <tissue evidence="1">Shoot tissue taken approximately 20 cm above the soil surface</tissue>
    </source>
</reference>
<organism evidence="1">
    <name type="scientific">Arundo donax</name>
    <name type="common">Giant reed</name>
    <name type="synonym">Donax arundinaceus</name>
    <dbReference type="NCBI Taxonomy" id="35708"/>
    <lineage>
        <taxon>Eukaryota</taxon>
        <taxon>Viridiplantae</taxon>
        <taxon>Streptophyta</taxon>
        <taxon>Embryophyta</taxon>
        <taxon>Tracheophyta</taxon>
        <taxon>Spermatophyta</taxon>
        <taxon>Magnoliopsida</taxon>
        <taxon>Liliopsida</taxon>
        <taxon>Poales</taxon>
        <taxon>Poaceae</taxon>
        <taxon>PACMAD clade</taxon>
        <taxon>Arundinoideae</taxon>
        <taxon>Arundineae</taxon>
        <taxon>Arundo</taxon>
    </lineage>
</organism>
<sequence>MKAPERAAYDEKSNSSSTRKLEAEHHFSYYTIHLIRSTNTCAMPPNVIWKPVIGRLRCGLNSVTAMHLQLQALSVTPPNVIWMPVIWGV</sequence>